<keyword evidence="2" id="KW-0472">Membrane</keyword>
<accession>H2B2A4</accession>
<evidence type="ECO:0000313" key="4">
    <source>
        <dbReference type="EMBL" id="CCF60754.1"/>
    </source>
</evidence>
<comment type="similarity">
    <text evidence="1">Belongs to the sel-1 family.</text>
</comment>
<keyword evidence="2" id="KW-1133">Transmembrane helix</keyword>
<dbReference type="InParanoid" id="H2B2A4"/>
<feature type="chain" id="PRO_5003559872" description="ERAD-associated E3 ubiquitin-protein ligase component HRD3" evidence="3">
    <location>
        <begin position="20"/>
        <end position="826"/>
    </location>
</feature>
<dbReference type="Proteomes" id="UP000005220">
    <property type="component" value="Chromosome 12"/>
</dbReference>
<keyword evidence="3" id="KW-0732">Signal</keyword>
<evidence type="ECO:0008006" key="6">
    <source>
        <dbReference type="Google" id="ProtNLM"/>
    </source>
</evidence>
<feature type="signal peptide" evidence="3">
    <location>
        <begin position="1"/>
        <end position="19"/>
    </location>
</feature>
<dbReference type="Gene3D" id="1.25.40.10">
    <property type="entry name" value="Tetratricopeptide repeat domain"/>
    <property type="match status" value="2"/>
</dbReference>
<dbReference type="Pfam" id="PF08238">
    <property type="entry name" value="Sel1"/>
    <property type="match status" value="5"/>
</dbReference>
<name>H2B2A4_KAZAF</name>
<dbReference type="SUPFAM" id="SSF81901">
    <property type="entry name" value="HCP-like"/>
    <property type="match status" value="2"/>
</dbReference>
<dbReference type="InterPro" id="IPR050767">
    <property type="entry name" value="Sel1_AlgK"/>
</dbReference>
<dbReference type="KEGG" id="kaf:KAFR_0L01450"/>
<dbReference type="STRING" id="1071382.H2B2A4"/>
<dbReference type="PANTHER" id="PTHR11102:SF160">
    <property type="entry name" value="ERAD-ASSOCIATED E3 UBIQUITIN-PROTEIN LIGASE COMPONENT HRD3"/>
    <property type="match status" value="1"/>
</dbReference>
<dbReference type="RefSeq" id="XP_003959889.1">
    <property type="nucleotide sequence ID" value="XM_003959840.1"/>
</dbReference>
<evidence type="ECO:0000256" key="2">
    <source>
        <dbReference type="SAM" id="Phobius"/>
    </source>
</evidence>
<gene>
    <name evidence="4" type="primary">KAFR0L01450</name>
    <name evidence="4" type="ORF">KAFR_0L01450</name>
</gene>
<dbReference type="GO" id="GO:1905524">
    <property type="term" value="P:negative regulation of protein autoubiquitination"/>
    <property type="evidence" value="ECO:0007669"/>
    <property type="project" value="EnsemblFungi"/>
</dbReference>
<dbReference type="EMBL" id="HE650832">
    <property type="protein sequence ID" value="CCF60754.1"/>
    <property type="molecule type" value="Genomic_DNA"/>
</dbReference>
<dbReference type="InterPro" id="IPR006597">
    <property type="entry name" value="Sel1-like"/>
</dbReference>
<dbReference type="FunCoup" id="H2B2A4">
    <property type="interactions" value="345"/>
</dbReference>
<dbReference type="GO" id="GO:0034099">
    <property type="term" value="C:luminal surveillance complex"/>
    <property type="evidence" value="ECO:0007669"/>
    <property type="project" value="EnsemblFungi"/>
</dbReference>
<evidence type="ECO:0000256" key="1">
    <source>
        <dbReference type="ARBA" id="ARBA00038101"/>
    </source>
</evidence>
<dbReference type="GO" id="GO:0004842">
    <property type="term" value="F:ubiquitin-protein transferase activity"/>
    <property type="evidence" value="ECO:0007669"/>
    <property type="project" value="EnsemblFungi"/>
</dbReference>
<dbReference type="eggNOG" id="KOG1550">
    <property type="taxonomic scope" value="Eukaryota"/>
</dbReference>
<sequence>MKPLSYFLLYSSLIYSTFAKKETREDPWNEITKITSSLPIRPNPFEVTELQGDISFYIPIDYFEESEESKFNDFWLSKSYPNQIYLYNLLTESSENYNNANATFMLSRLFLYQHYNFPHNKTLAHHYLNKYNELTSYSDPTTLFEEAVMHSTGLFGTIPVDPAKALLYYERAARAGSLQAKQALAYKYFNGINVPRDFDKSLVLYREVAESIKKNSYSDYDWNVNFPYFESYNVRLPDFEDGLLGPGLGSTSLSTVRKKSARPDITSSVLTKMNGGTIILQFGNVDNSNAFAIGDNDESEDQLVDIFYTAWDEYKGTYTKKRDVEKSRLLLEATVTQYDKDVIIMDNLQRYFYSKCLDLLGHIYFTGDGLPEPDLYAAENYLKKAILVIEGSSRLHSRAHIDMGLLQQYKYHNETSAVEHYRKSIELRSNNGIVEYQLAKLNSRNPSLHIGDSFTLLQAACTKGFIPAIYEFAKMTEKGLKNRYNCEDTAYLFKLFVEENESIMAPHLTNAFAELLLGNTETALWEYTKASEQGYEMAQVSAAYLMYQIPTKLDEPPLTTDERKDMAITYYMRAFKQNNVDAGVIAGDVYYDKGQYEKAFSMYQSAALKYSVQAIWNLGYMYEYGLGVPMDFHLAKRYYDQVLEFNHKFYLGVKLSVLKLRIKSFWIWIMGNQANTTIINPNSKSLPLVGRIKNIFDKIVHRGEYGSKNAKDAQKDGSGTLFEERNPHKTVVQSGFDGFNARTNNDQDGIAGYLQSIGLHSEDVITILFVIFVFSFSFIMRTLAQRRGWNVQINGIPINPNNNNNEPQQQQGGFFNGNFDVQIFAI</sequence>
<dbReference type="GO" id="GO:0000839">
    <property type="term" value="C:Hrd1p ubiquitin ligase ERAD-L complex"/>
    <property type="evidence" value="ECO:0007669"/>
    <property type="project" value="EnsemblFungi"/>
</dbReference>
<dbReference type="GeneID" id="13886962"/>
<feature type="transmembrane region" description="Helical" evidence="2">
    <location>
        <begin position="764"/>
        <end position="784"/>
    </location>
</feature>
<evidence type="ECO:0000256" key="3">
    <source>
        <dbReference type="SAM" id="SignalP"/>
    </source>
</evidence>
<dbReference type="OrthoDB" id="27934at2759"/>
<dbReference type="AlphaFoldDB" id="H2B2A4"/>
<dbReference type="GO" id="GO:0000838">
    <property type="term" value="C:Hrd1p ubiquitin ligase ERAD-M complex"/>
    <property type="evidence" value="ECO:0007669"/>
    <property type="project" value="EnsemblFungi"/>
</dbReference>
<dbReference type="GO" id="GO:0030970">
    <property type="term" value="P:retrograde protein transport, ER to cytosol"/>
    <property type="evidence" value="ECO:0007669"/>
    <property type="project" value="EnsemblFungi"/>
</dbReference>
<keyword evidence="5" id="KW-1185">Reference proteome</keyword>
<reference evidence="4 5" key="1">
    <citation type="journal article" date="2011" name="Proc. Natl. Acad. Sci. U.S.A.">
        <title>Evolutionary erosion of yeast sex chromosomes by mating-type switching accidents.</title>
        <authorList>
            <person name="Gordon J.L."/>
            <person name="Armisen D."/>
            <person name="Proux-Wera E."/>
            <person name="Oheigeartaigh S.S."/>
            <person name="Byrne K.P."/>
            <person name="Wolfe K.H."/>
        </authorList>
    </citation>
    <scope>NUCLEOTIDE SEQUENCE [LARGE SCALE GENOMIC DNA]</scope>
    <source>
        <strain evidence="5">ATCC 22294 / BCRC 22015 / CBS 2517 / CECT 1963 / NBRC 1671 / NRRL Y-8276</strain>
    </source>
</reference>
<dbReference type="SMART" id="SM00671">
    <property type="entry name" value="SEL1"/>
    <property type="match status" value="6"/>
</dbReference>
<keyword evidence="2" id="KW-0812">Transmembrane</keyword>
<organism evidence="4 5">
    <name type="scientific">Kazachstania africana (strain ATCC 22294 / BCRC 22015 / CBS 2517 / CECT 1963 / NBRC 1671 / NRRL Y-8276)</name>
    <name type="common">Yeast</name>
    <name type="synonym">Kluyveromyces africanus</name>
    <dbReference type="NCBI Taxonomy" id="1071382"/>
    <lineage>
        <taxon>Eukaryota</taxon>
        <taxon>Fungi</taxon>
        <taxon>Dikarya</taxon>
        <taxon>Ascomycota</taxon>
        <taxon>Saccharomycotina</taxon>
        <taxon>Saccharomycetes</taxon>
        <taxon>Saccharomycetales</taxon>
        <taxon>Saccharomycetaceae</taxon>
        <taxon>Kazachstania</taxon>
    </lineage>
</organism>
<evidence type="ECO:0000313" key="5">
    <source>
        <dbReference type="Proteomes" id="UP000005220"/>
    </source>
</evidence>
<dbReference type="PANTHER" id="PTHR11102">
    <property type="entry name" value="SEL-1-LIKE PROTEIN"/>
    <property type="match status" value="1"/>
</dbReference>
<dbReference type="HOGENOM" id="CLU_348239_0_0_1"/>
<proteinExistence type="inferred from homology"/>
<dbReference type="InterPro" id="IPR011990">
    <property type="entry name" value="TPR-like_helical_dom_sf"/>
</dbReference>
<protein>
    <recommendedName>
        <fullName evidence="6">ERAD-associated E3 ubiquitin-protein ligase component HRD3</fullName>
    </recommendedName>
</protein>